<feature type="signal peptide" evidence="1">
    <location>
        <begin position="1"/>
        <end position="23"/>
    </location>
</feature>
<evidence type="ECO:0008006" key="4">
    <source>
        <dbReference type="Google" id="ProtNLM"/>
    </source>
</evidence>
<evidence type="ECO:0000256" key="1">
    <source>
        <dbReference type="SAM" id="SignalP"/>
    </source>
</evidence>
<gene>
    <name evidence="2" type="ORF">Dsi01nite_048180</name>
</gene>
<sequence>MRVYVPVNIKRAVVLLALLLAGCGDPIKQSDATPWTPPTATPSGPLWTGKVDVTRETGALAAPGFNALIDAEKPNWAQSPDGTVTELLNLGRGFDGPVDIYLLREGADGKNPVLTVTLTKLGDDSIRAIRYRIALRRGDDGRFRFVEGKRTQRCQNGRGHQDFSTDICS</sequence>
<protein>
    <recommendedName>
        <fullName evidence="4">Lipoprotein</fullName>
    </recommendedName>
</protein>
<dbReference type="AlphaFoldDB" id="A0A919PMB9"/>
<dbReference type="EMBL" id="BONQ01000077">
    <property type="protein sequence ID" value="GIG46777.1"/>
    <property type="molecule type" value="Genomic_DNA"/>
</dbReference>
<name>A0A919PMB9_9ACTN</name>
<comment type="caution">
    <text evidence="2">The sequence shown here is derived from an EMBL/GenBank/DDBJ whole genome shotgun (WGS) entry which is preliminary data.</text>
</comment>
<keyword evidence="3" id="KW-1185">Reference proteome</keyword>
<feature type="chain" id="PRO_5038401733" description="Lipoprotein" evidence="1">
    <location>
        <begin position="24"/>
        <end position="169"/>
    </location>
</feature>
<dbReference type="Proteomes" id="UP000660611">
    <property type="component" value="Unassembled WGS sequence"/>
</dbReference>
<reference evidence="2" key="1">
    <citation type="submission" date="2021-01" db="EMBL/GenBank/DDBJ databases">
        <title>Whole genome shotgun sequence of Dactylosporangium siamense NBRC 106093.</title>
        <authorList>
            <person name="Komaki H."/>
            <person name="Tamura T."/>
        </authorList>
    </citation>
    <scope>NUCLEOTIDE SEQUENCE</scope>
    <source>
        <strain evidence="2">NBRC 106093</strain>
    </source>
</reference>
<dbReference type="PROSITE" id="PS51257">
    <property type="entry name" value="PROKAR_LIPOPROTEIN"/>
    <property type="match status" value="1"/>
</dbReference>
<proteinExistence type="predicted"/>
<accession>A0A919PMB9</accession>
<organism evidence="2 3">
    <name type="scientific">Dactylosporangium siamense</name>
    <dbReference type="NCBI Taxonomy" id="685454"/>
    <lineage>
        <taxon>Bacteria</taxon>
        <taxon>Bacillati</taxon>
        <taxon>Actinomycetota</taxon>
        <taxon>Actinomycetes</taxon>
        <taxon>Micromonosporales</taxon>
        <taxon>Micromonosporaceae</taxon>
        <taxon>Dactylosporangium</taxon>
    </lineage>
</organism>
<keyword evidence="1" id="KW-0732">Signal</keyword>
<evidence type="ECO:0000313" key="3">
    <source>
        <dbReference type="Proteomes" id="UP000660611"/>
    </source>
</evidence>
<evidence type="ECO:0000313" key="2">
    <source>
        <dbReference type="EMBL" id="GIG46777.1"/>
    </source>
</evidence>